<name>A0A0K0D2Z7_ANGCA</name>
<organism evidence="1 2">
    <name type="scientific">Angiostrongylus cantonensis</name>
    <name type="common">Rat lungworm</name>
    <dbReference type="NCBI Taxonomy" id="6313"/>
    <lineage>
        <taxon>Eukaryota</taxon>
        <taxon>Metazoa</taxon>
        <taxon>Ecdysozoa</taxon>
        <taxon>Nematoda</taxon>
        <taxon>Chromadorea</taxon>
        <taxon>Rhabditida</taxon>
        <taxon>Rhabditina</taxon>
        <taxon>Rhabditomorpha</taxon>
        <taxon>Strongyloidea</taxon>
        <taxon>Metastrongylidae</taxon>
        <taxon>Angiostrongylus</taxon>
    </lineage>
</organism>
<accession>A0A0K0D2Z7</accession>
<proteinExistence type="predicted"/>
<dbReference type="WBParaSite" id="ACAC_0000444201-mRNA-1">
    <property type="protein sequence ID" value="ACAC_0000444201-mRNA-1"/>
    <property type="gene ID" value="ACAC_0000444201"/>
</dbReference>
<sequence>MKHIPNVKQRYLEENHGQCDEKCESNRWLRDFVAELLVTTIAMGIFVANRYSAWTRQHVVADTGIVDAEYVDVRAGFRYLMTS</sequence>
<dbReference type="Proteomes" id="UP000035642">
    <property type="component" value="Unassembled WGS sequence"/>
</dbReference>
<protein>
    <submittedName>
        <fullName evidence="2">GOLD domain-containing protein</fullName>
    </submittedName>
</protein>
<dbReference type="AlphaFoldDB" id="A0A0K0D2Z7"/>
<keyword evidence="1" id="KW-1185">Reference proteome</keyword>
<reference evidence="1" key="1">
    <citation type="submission" date="2012-09" db="EMBL/GenBank/DDBJ databases">
        <authorList>
            <person name="Martin A.A."/>
        </authorList>
    </citation>
    <scope>NUCLEOTIDE SEQUENCE</scope>
</reference>
<evidence type="ECO:0000313" key="2">
    <source>
        <dbReference type="WBParaSite" id="ACAC_0000444201-mRNA-1"/>
    </source>
</evidence>
<reference evidence="2" key="2">
    <citation type="submission" date="2017-02" db="UniProtKB">
        <authorList>
            <consortium name="WormBaseParasite"/>
        </authorList>
    </citation>
    <scope>IDENTIFICATION</scope>
</reference>
<evidence type="ECO:0000313" key="1">
    <source>
        <dbReference type="Proteomes" id="UP000035642"/>
    </source>
</evidence>